<dbReference type="AlphaFoldDB" id="A0A2D0N6X2"/>
<sequence>MQLILGFFQNDQPHLLSYNCDNEDGYREIKVHDKSIQIGNLGAAYQNFSKDVSNLLWLKQKELSDDEVLVMLCTAHLQISISGDLLRKGVGGFFSGNYINKEGVTWLKDTTFILYSLNEEEIRKGTRDPNIIFPDAVVINQAIRDEVVVVETPYGELGDQWRVFRNCIRPTATKREREERQALENSWNKKWHFTLRQELGNAISDYYCFMTRKDDFPLKITLVSKNDNENKGWFTLKRIDDDGLFQTAFKDDFLKNLFPLSDPSAPFVFQWLRSESPEN</sequence>
<comment type="caution">
    <text evidence="1">The sequence shown here is derived from an EMBL/GenBank/DDBJ whole genome shotgun (WGS) entry which is preliminary data.</text>
</comment>
<protein>
    <submittedName>
        <fullName evidence="1">Uncharacterized protein</fullName>
    </submittedName>
</protein>
<evidence type="ECO:0000313" key="1">
    <source>
        <dbReference type="EMBL" id="PHN03879.1"/>
    </source>
</evidence>
<name>A0A2D0N6X2_FLAN2</name>
<dbReference type="Proteomes" id="UP000223913">
    <property type="component" value="Unassembled WGS sequence"/>
</dbReference>
<keyword evidence="2" id="KW-1185">Reference proteome</keyword>
<dbReference type="RefSeq" id="WP_099152592.1">
    <property type="nucleotide sequence ID" value="NZ_PDUD01000028.1"/>
</dbReference>
<evidence type="ECO:0000313" key="2">
    <source>
        <dbReference type="Proteomes" id="UP000223913"/>
    </source>
</evidence>
<organism evidence="1 2">
    <name type="scientific">Flavilitoribacter nigricans (strain ATCC 23147 / DSM 23189 / NBRC 102662 / NCIMB 1420 / SS-2)</name>
    <name type="common">Lewinella nigricans</name>
    <dbReference type="NCBI Taxonomy" id="1122177"/>
    <lineage>
        <taxon>Bacteria</taxon>
        <taxon>Pseudomonadati</taxon>
        <taxon>Bacteroidota</taxon>
        <taxon>Saprospiria</taxon>
        <taxon>Saprospirales</taxon>
        <taxon>Lewinellaceae</taxon>
        <taxon>Flavilitoribacter</taxon>
    </lineage>
</organism>
<dbReference type="EMBL" id="PDUD01000028">
    <property type="protein sequence ID" value="PHN03879.1"/>
    <property type="molecule type" value="Genomic_DNA"/>
</dbReference>
<reference evidence="1 2" key="1">
    <citation type="submission" date="2017-10" db="EMBL/GenBank/DDBJ databases">
        <title>The draft genome sequence of Lewinella nigricans NBRC 102662.</title>
        <authorList>
            <person name="Wang K."/>
        </authorList>
    </citation>
    <scope>NUCLEOTIDE SEQUENCE [LARGE SCALE GENOMIC DNA]</scope>
    <source>
        <strain evidence="1 2">NBRC 102662</strain>
    </source>
</reference>
<proteinExistence type="predicted"/>
<gene>
    <name evidence="1" type="ORF">CRP01_23680</name>
</gene>
<dbReference type="OrthoDB" id="977429at2"/>
<accession>A0A2D0N6X2</accession>